<dbReference type="SUPFAM" id="SSF56219">
    <property type="entry name" value="DNase I-like"/>
    <property type="match status" value="1"/>
</dbReference>
<reference evidence="3 4" key="1">
    <citation type="submission" date="2016-04" db="EMBL/GenBank/DDBJ databases">
        <title>Genome analyses suggest a sexual origin of heterokaryosis in a supposedly ancient asexual fungus.</title>
        <authorList>
            <person name="Ropars J."/>
            <person name="Sedzielewska K."/>
            <person name="Noel J."/>
            <person name="Charron P."/>
            <person name="Farinelli L."/>
            <person name="Marton T."/>
            <person name="Kruger M."/>
            <person name="Pelin A."/>
            <person name="Brachmann A."/>
            <person name="Corradi N."/>
        </authorList>
    </citation>
    <scope>NUCLEOTIDE SEQUENCE [LARGE SCALE GENOMIC DNA]</scope>
    <source>
        <strain evidence="3 4">C2</strain>
    </source>
</reference>
<evidence type="ECO:0000259" key="2">
    <source>
        <dbReference type="Pfam" id="PF03372"/>
    </source>
</evidence>
<dbReference type="InterPro" id="IPR005135">
    <property type="entry name" value="Endo/exonuclease/phosphatase"/>
</dbReference>
<feature type="region of interest" description="Disordered" evidence="1">
    <location>
        <begin position="1"/>
        <end position="21"/>
    </location>
</feature>
<feature type="domain" description="Endonuclease/exonuclease/phosphatase" evidence="2">
    <location>
        <begin position="317"/>
        <end position="477"/>
    </location>
</feature>
<organism evidence="3 4">
    <name type="scientific">Rhizophagus irregularis</name>
    <dbReference type="NCBI Taxonomy" id="588596"/>
    <lineage>
        <taxon>Eukaryota</taxon>
        <taxon>Fungi</taxon>
        <taxon>Fungi incertae sedis</taxon>
        <taxon>Mucoromycota</taxon>
        <taxon>Glomeromycotina</taxon>
        <taxon>Glomeromycetes</taxon>
        <taxon>Glomerales</taxon>
        <taxon>Glomeraceae</taxon>
        <taxon>Rhizophagus</taxon>
    </lineage>
</organism>
<dbReference type="Proteomes" id="UP000233469">
    <property type="component" value="Unassembled WGS sequence"/>
</dbReference>
<comment type="caution">
    <text evidence="3">The sequence shown here is derived from an EMBL/GenBank/DDBJ whole genome shotgun (WGS) entry which is preliminary data.</text>
</comment>
<dbReference type="Pfam" id="PF03372">
    <property type="entry name" value="Exo_endo_phos"/>
    <property type="match status" value="1"/>
</dbReference>
<sequence length="959" mass="114267">MAITSDHTMGGYDKTSKESIHKPNKEEDLKYFAGLLSLKIGGTEKEKQLVEIFNEHKLLEYHVNTLGRTTKNGNQYTYVGFFTETAREKFIKDTRITQEIGEFRPLQWLDKLDQTITLSVTGIDKHKHNITEVERTIERKFGKIKEILSRTENYGKIDMKMQIELRCTEDELMNTWGIIVNEKIIKVEPLNYKFQEIKKRGIHNAILMDIPIELEEEDLTESLYKTGARYWYRESNKNDNFRYSIRVYFKNEYEQKNAMKEKFEIQGQIFTWLFRHPFVATPTTTTTIEETREIEMDMTMKEITLAIEGIDINSAQQKSDARYGWTGYDIINNSFNEDNSKGGTVLILKNNISDRKYKMEKIDGYAIKLEILFRKQKNLTIIGIYRPNDDRLMTNRINEKITEWIQEAYKLDQDIIIMGDLNESASKATKKKQIIKNLYNHDLYDVHEVLVGKETLDTWKSGELSSRIDYIFCNEDILKEIISHEVKDINVELTDHKALTLKFKIKDKIKYNKRKYLKELGNQYKKIVLEAEDWEELAETIEDIMINQDDQDLTGENIWNNLVLNYESEYHEIIKKKENERKKDEEIEGLNKTQEKQKIILKKIAIYNKLAYLDNITFNIKKIMEKTKKQEWREYTRRTFSNKIHKLSEKQFSENLFINSWGTSDMGKNYAMKIMKMIKDFNEKKLENDVDLKIDNLRTHQGRETFKYINEEREEKMRILYEEIINENIELNIRKREIDLEEDIGTMIKKILEKSRKKIDMSSLIIKENDKYTIEKNQEEIKERVYEHYKEWTRKRQIDLDLIEYEEEWRNIYSPIETINPIIYDKLTEPITLDELDEVIKIVKNNKAPGLSGIPYDFWKHSKDLTRNLLLGIINESFEREIILDEWKKEKEKEECGYKIEVERITDINEETIEKEEITINATAFMDDTTIIGKDKKSIEKMVEICHEFFQINDIKANV</sequence>
<name>A0A2N1M8Y0_9GLOM</name>
<reference evidence="3 4" key="2">
    <citation type="submission" date="2017-10" db="EMBL/GenBank/DDBJ databases">
        <title>Extensive intraspecific genome diversity in a model arbuscular mycorrhizal fungus.</title>
        <authorList>
            <person name="Chen E.C.H."/>
            <person name="Morin E."/>
            <person name="Baudet D."/>
            <person name="Noel J."/>
            <person name="Ndikumana S."/>
            <person name="Charron P."/>
            <person name="St-Onge C."/>
            <person name="Giorgi J."/>
            <person name="Grigoriev I.V."/>
            <person name="Roux C."/>
            <person name="Martin F.M."/>
            <person name="Corradi N."/>
        </authorList>
    </citation>
    <scope>NUCLEOTIDE SEQUENCE [LARGE SCALE GENOMIC DNA]</scope>
    <source>
        <strain evidence="3 4">C2</strain>
    </source>
</reference>
<dbReference type="VEuPathDB" id="FungiDB:RhiirFUN_013386"/>
<dbReference type="InterPro" id="IPR036691">
    <property type="entry name" value="Endo/exonu/phosph_ase_sf"/>
</dbReference>
<feature type="non-terminal residue" evidence="3">
    <location>
        <position position="959"/>
    </location>
</feature>
<dbReference type="AlphaFoldDB" id="A0A2N1M8Y0"/>
<proteinExistence type="predicted"/>
<dbReference type="VEuPathDB" id="FungiDB:FUN_003596"/>
<dbReference type="VEuPathDB" id="FungiDB:RhiirA1_400373"/>
<protein>
    <recommendedName>
        <fullName evidence="2">Endonuclease/exonuclease/phosphatase domain-containing protein</fullName>
    </recommendedName>
</protein>
<dbReference type="EMBL" id="LLXL01003847">
    <property type="protein sequence ID" value="PKK58091.1"/>
    <property type="molecule type" value="Genomic_DNA"/>
</dbReference>
<dbReference type="VEuPathDB" id="FungiDB:FUN_011142"/>
<accession>A0A2N1M8Y0</accession>
<evidence type="ECO:0000313" key="3">
    <source>
        <dbReference type="EMBL" id="PKK58091.1"/>
    </source>
</evidence>
<gene>
    <name evidence="3" type="ORF">RhiirC2_823927</name>
</gene>
<dbReference type="GO" id="GO:0003824">
    <property type="term" value="F:catalytic activity"/>
    <property type="evidence" value="ECO:0007669"/>
    <property type="project" value="InterPro"/>
</dbReference>
<dbReference type="Gene3D" id="3.60.10.10">
    <property type="entry name" value="Endonuclease/exonuclease/phosphatase"/>
    <property type="match status" value="1"/>
</dbReference>
<evidence type="ECO:0000313" key="4">
    <source>
        <dbReference type="Proteomes" id="UP000233469"/>
    </source>
</evidence>
<evidence type="ECO:0000256" key="1">
    <source>
        <dbReference type="SAM" id="MobiDB-lite"/>
    </source>
</evidence>